<evidence type="ECO:0000313" key="2">
    <source>
        <dbReference type="Proteomes" id="UP000023785"/>
    </source>
</evidence>
<dbReference type="PATRIC" id="fig|1392540.3.peg.29"/>
<reference evidence="1 2" key="1">
    <citation type="submission" date="2013-10" db="EMBL/GenBank/DDBJ databases">
        <title>The Genome Sequence of Acinetobacter nectaris CIP 110549.</title>
        <authorList>
            <consortium name="The Broad Institute Genomics Platform"/>
            <consortium name="The Broad Institute Genome Sequencing Center for Infectious Disease"/>
            <person name="Cerqueira G."/>
            <person name="Feldgarden M."/>
            <person name="Courvalin P."/>
            <person name="Grillot-Courvalin C."/>
            <person name="Clermont D."/>
            <person name="Rocha E."/>
            <person name="Yoon E.-J."/>
            <person name="Nemec A."/>
            <person name="Young S.K."/>
            <person name="Zeng Q."/>
            <person name="Gargeya S."/>
            <person name="Fitzgerald M."/>
            <person name="Abouelleil A."/>
            <person name="Alvarado L."/>
            <person name="Berlin A.M."/>
            <person name="Chapman S.B."/>
            <person name="Gainer-Dewar J."/>
            <person name="Goldberg J."/>
            <person name="Gnerre S."/>
            <person name="Griggs A."/>
            <person name="Gujja S."/>
            <person name="Hansen M."/>
            <person name="Howarth C."/>
            <person name="Imamovic A."/>
            <person name="Ireland A."/>
            <person name="Larimer J."/>
            <person name="McCowan C."/>
            <person name="Murphy C."/>
            <person name="Pearson M."/>
            <person name="Poon T.W."/>
            <person name="Priest M."/>
            <person name="Roberts A."/>
            <person name="Saif S."/>
            <person name="Shea T."/>
            <person name="Sykes S."/>
            <person name="Wortman J."/>
            <person name="Nusbaum C."/>
            <person name="Birren B."/>
        </authorList>
    </citation>
    <scope>NUCLEOTIDE SEQUENCE [LARGE SCALE GENOMIC DNA]</scope>
    <source>
        <strain evidence="1 2">CIP 110549</strain>
    </source>
</reference>
<dbReference type="InterPro" id="IPR011335">
    <property type="entry name" value="Restrct_endonuc-II-like"/>
</dbReference>
<sequence>MKLFRCSGLADLIGEPKKKDAVLSDKAKSSIRSIVKEDQFGFRSFTGNKYTIKGNSLEDQAIQLSGNMRFRKYQKHVGRVQNELITGECDVLDQKRKLIIDTKCTWDIGSHPFFEDEALEKVKKAGYDWQMQGYMWLYDCEVAHVDFWLFPCPAELLNDWDDIDQLVHMVEAIPLDERLTTVTIKRDESMIEKIKQKIPLCQKYYAELSQELSKKKHAA</sequence>
<dbReference type="AlphaFoldDB" id="V2V0G6"/>
<comment type="caution">
    <text evidence="1">The sequence shown here is derived from an EMBL/GenBank/DDBJ whole genome shotgun (WGS) entry which is preliminary data.</text>
</comment>
<evidence type="ECO:0000313" key="1">
    <source>
        <dbReference type="EMBL" id="ESK41044.1"/>
    </source>
</evidence>
<dbReference type="OrthoDB" id="6711820at2"/>
<accession>V2V0G6</accession>
<dbReference type="EMBL" id="AYER01000001">
    <property type="protein sequence ID" value="ESK41044.1"/>
    <property type="molecule type" value="Genomic_DNA"/>
</dbReference>
<dbReference type="SUPFAM" id="SSF52980">
    <property type="entry name" value="Restriction endonuclease-like"/>
    <property type="match status" value="1"/>
</dbReference>
<dbReference type="RefSeq" id="WP_023271637.1">
    <property type="nucleotide sequence ID" value="NZ_KI530712.1"/>
</dbReference>
<name>V2V0G6_9GAMM</name>
<proteinExistence type="predicted"/>
<protein>
    <recommendedName>
        <fullName evidence="3">YqaJ viral recombinase domain-containing protein</fullName>
    </recommendedName>
</protein>
<dbReference type="STRING" id="1392540.P256_00029"/>
<dbReference type="Gene3D" id="3.90.320.10">
    <property type="match status" value="1"/>
</dbReference>
<dbReference type="InterPro" id="IPR011604">
    <property type="entry name" value="PDDEXK-like_dom_sf"/>
</dbReference>
<gene>
    <name evidence="1" type="ORF">P256_00029</name>
</gene>
<organism evidence="1 2">
    <name type="scientific">Acinetobacter nectaris CIP 110549</name>
    <dbReference type="NCBI Taxonomy" id="1392540"/>
    <lineage>
        <taxon>Bacteria</taxon>
        <taxon>Pseudomonadati</taxon>
        <taxon>Pseudomonadota</taxon>
        <taxon>Gammaproteobacteria</taxon>
        <taxon>Moraxellales</taxon>
        <taxon>Moraxellaceae</taxon>
        <taxon>Acinetobacter</taxon>
    </lineage>
</organism>
<dbReference type="eggNOG" id="ENOG5030W55">
    <property type="taxonomic scope" value="Bacteria"/>
</dbReference>
<dbReference type="HOGENOM" id="CLU_063200_1_0_6"/>
<evidence type="ECO:0008006" key="3">
    <source>
        <dbReference type="Google" id="ProtNLM"/>
    </source>
</evidence>
<keyword evidence="2" id="KW-1185">Reference proteome</keyword>
<dbReference type="Proteomes" id="UP000023785">
    <property type="component" value="Unassembled WGS sequence"/>
</dbReference>